<accession>A0A174KLD7</accession>
<organism evidence="1 2">
    <name type="scientific">Flavonifractor plautii</name>
    <name type="common">Fusobacterium plautii</name>
    <dbReference type="NCBI Taxonomy" id="292800"/>
    <lineage>
        <taxon>Bacteria</taxon>
        <taxon>Bacillati</taxon>
        <taxon>Bacillota</taxon>
        <taxon>Clostridia</taxon>
        <taxon>Eubacteriales</taxon>
        <taxon>Oscillospiraceae</taxon>
        <taxon>Flavonifractor</taxon>
    </lineage>
</organism>
<evidence type="ECO:0000313" key="2">
    <source>
        <dbReference type="Proteomes" id="UP000095746"/>
    </source>
</evidence>
<dbReference type="EMBL" id="CYZT01000258">
    <property type="protein sequence ID" value="CUP10638.1"/>
    <property type="molecule type" value="Genomic_DNA"/>
</dbReference>
<dbReference type="AlphaFoldDB" id="A0A174KLD7"/>
<sequence length="53" mass="6002">MLPGARCYVRTPALWDGMKGSYLQPFGMIKWYSAEKRALWGEGTHGYMGLGFD</sequence>
<evidence type="ECO:0000313" key="1">
    <source>
        <dbReference type="EMBL" id="CUP10638.1"/>
    </source>
</evidence>
<reference evidence="1 2" key="1">
    <citation type="submission" date="2015-09" db="EMBL/GenBank/DDBJ databases">
        <authorList>
            <consortium name="Pathogen Informatics"/>
        </authorList>
    </citation>
    <scope>NUCLEOTIDE SEQUENCE [LARGE SCALE GENOMIC DNA]</scope>
    <source>
        <strain evidence="1 2">2789STDY5608854</strain>
    </source>
</reference>
<protein>
    <submittedName>
        <fullName evidence="1">Uncharacterized protein</fullName>
    </submittedName>
</protein>
<name>A0A174KLD7_FLAPL</name>
<gene>
    <name evidence="1" type="ORF">ERS852411_02682</name>
</gene>
<proteinExistence type="predicted"/>
<dbReference type="Proteomes" id="UP000095746">
    <property type="component" value="Unassembled WGS sequence"/>
</dbReference>